<keyword evidence="3" id="KW-1185">Reference proteome</keyword>
<dbReference type="InterPro" id="IPR052958">
    <property type="entry name" value="IFN-induced_PKR_regulator"/>
</dbReference>
<name>A0A6J8B125_MYTCO</name>
<dbReference type="Pfam" id="PF05699">
    <property type="entry name" value="Dimer_Tnp_hAT"/>
    <property type="match status" value="1"/>
</dbReference>
<dbReference type="InterPro" id="IPR012337">
    <property type="entry name" value="RNaseH-like_sf"/>
</dbReference>
<protein>
    <recommendedName>
        <fullName evidence="1">HAT C-terminal dimerisation domain-containing protein</fullName>
    </recommendedName>
</protein>
<evidence type="ECO:0000313" key="2">
    <source>
        <dbReference type="EMBL" id="CAC5375766.1"/>
    </source>
</evidence>
<dbReference type="EMBL" id="CACVKT020002156">
    <property type="protein sequence ID" value="CAC5375766.1"/>
    <property type="molecule type" value="Genomic_DNA"/>
</dbReference>
<dbReference type="PANTHER" id="PTHR46289:SF14">
    <property type="entry name" value="DUF4371 DOMAIN-CONTAINING PROTEIN"/>
    <property type="match status" value="1"/>
</dbReference>
<dbReference type="AlphaFoldDB" id="A0A6J8B125"/>
<dbReference type="GO" id="GO:0046983">
    <property type="term" value="F:protein dimerization activity"/>
    <property type="evidence" value="ECO:0007669"/>
    <property type="project" value="InterPro"/>
</dbReference>
<dbReference type="SUPFAM" id="SSF53098">
    <property type="entry name" value="Ribonuclease H-like"/>
    <property type="match status" value="1"/>
</dbReference>
<feature type="domain" description="HAT C-terminal dimerisation" evidence="1">
    <location>
        <begin position="288"/>
        <end position="342"/>
    </location>
</feature>
<evidence type="ECO:0000313" key="3">
    <source>
        <dbReference type="Proteomes" id="UP000507470"/>
    </source>
</evidence>
<dbReference type="InterPro" id="IPR008906">
    <property type="entry name" value="HATC_C_dom"/>
</dbReference>
<organism evidence="2 3">
    <name type="scientific">Mytilus coruscus</name>
    <name type="common">Sea mussel</name>
    <dbReference type="NCBI Taxonomy" id="42192"/>
    <lineage>
        <taxon>Eukaryota</taxon>
        <taxon>Metazoa</taxon>
        <taxon>Spiralia</taxon>
        <taxon>Lophotrochozoa</taxon>
        <taxon>Mollusca</taxon>
        <taxon>Bivalvia</taxon>
        <taxon>Autobranchia</taxon>
        <taxon>Pteriomorphia</taxon>
        <taxon>Mytilida</taxon>
        <taxon>Mytiloidea</taxon>
        <taxon>Mytilidae</taxon>
        <taxon>Mytilinae</taxon>
        <taxon>Mytilus</taxon>
    </lineage>
</organism>
<gene>
    <name evidence="2" type="ORF">MCOR_12655</name>
</gene>
<dbReference type="OrthoDB" id="6783070at2759"/>
<sequence>MAIVSRYLSGDDTYKIVIAGNNDDEPMLSDTLIEKVGKRHSIQKLCETRWTARVDTLSSLIAKYKSITQSLQDILDESSASNARIKASAHLRMLQSSPLIVALVVTQHILSFTRPLTQVLQKTDCDITKAYQDANTCKTVINEQRNDAVFDSIWEKMNVLAACVNIQLEKPRTAKRMTRRSTAGDASDTASKYLKINVFFPFIDNCAALEERFPEDKSAMFLASTLMPLKFHTMSQIETAKIYEWYSPDFLDGDTFYMEIQRWMAFCNHLKDPPTSLSESFILADPDYFPNINTIFHLLLTTPVGSVPCEGSFSALRRLKLWNRTTMTDHRLTGLALMHIHKDKDIDRALVLNKLDASGNRRIGALHL</sequence>
<evidence type="ECO:0000259" key="1">
    <source>
        <dbReference type="Pfam" id="PF05699"/>
    </source>
</evidence>
<accession>A0A6J8B125</accession>
<reference evidence="2 3" key="1">
    <citation type="submission" date="2020-06" db="EMBL/GenBank/DDBJ databases">
        <authorList>
            <person name="Li R."/>
            <person name="Bekaert M."/>
        </authorList>
    </citation>
    <scope>NUCLEOTIDE SEQUENCE [LARGE SCALE GENOMIC DNA]</scope>
    <source>
        <strain evidence="3">wild</strain>
    </source>
</reference>
<proteinExistence type="predicted"/>
<dbReference type="Proteomes" id="UP000507470">
    <property type="component" value="Unassembled WGS sequence"/>
</dbReference>
<dbReference type="PANTHER" id="PTHR46289">
    <property type="entry name" value="52 KDA REPRESSOR OF THE INHIBITOR OF THE PROTEIN KINASE-LIKE PROTEIN-RELATED"/>
    <property type="match status" value="1"/>
</dbReference>